<proteinExistence type="predicted"/>
<dbReference type="PANTHER" id="PTHR48051:SF1">
    <property type="entry name" value="RAS SUPPRESSOR PROTEIN 1"/>
    <property type="match status" value="1"/>
</dbReference>
<evidence type="ECO:0000256" key="4">
    <source>
        <dbReference type="SAM" id="MobiDB-lite"/>
    </source>
</evidence>
<dbReference type="GO" id="GO:0005930">
    <property type="term" value="C:axoneme"/>
    <property type="evidence" value="ECO:0007669"/>
    <property type="project" value="UniProtKB-SubCell"/>
</dbReference>
<evidence type="ECO:0000256" key="3">
    <source>
        <dbReference type="ARBA" id="ARBA00022737"/>
    </source>
</evidence>
<dbReference type="SMART" id="SM00369">
    <property type="entry name" value="LRR_TYP"/>
    <property type="match status" value="7"/>
</dbReference>
<dbReference type="InterPro" id="IPR032675">
    <property type="entry name" value="LRR_dom_sf"/>
</dbReference>
<dbReference type="EMBL" id="CM008962">
    <property type="protein sequence ID" value="PNW88850.1"/>
    <property type="molecule type" value="Genomic_DNA"/>
</dbReference>
<name>A0A2K3E7T8_CHLRE</name>
<dbReference type="ExpressionAtlas" id="A0A2K3E7T8">
    <property type="expression patterns" value="baseline and differential"/>
</dbReference>
<dbReference type="Proteomes" id="UP000006906">
    <property type="component" value="Chromosome 1"/>
</dbReference>
<gene>
    <name evidence="5" type="ORF">CHLRE_01g047500v5</name>
</gene>
<dbReference type="STRING" id="3055.A0A2K3E7T8"/>
<evidence type="ECO:0000313" key="5">
    <source>
        <dbReference type="EMBL" id="PNW88850.1"/>
    </source>
</evidence>
<dbReference type="InterPro" id="IPR001611">
    <property type="entry name" value="Leu-rich_rpt"/>
</dbReference>
<feature type="compositionally biased region" description="Basic residues" evidence="4">
    <location>
        <begin position="1"/>
        <end position="10"/>
    </location>
</feature>
<feature type="region of interest" description="Disordered" evidence="4">
    <location>
        <begin position="637"/>
        <end position="664"/>
    </location>
</feature>
<dbReference type="OrthoDB" id="533707at2759"/>
<reference evidence="5 6" key="1">
    <citation type="journal article" date="2007" name="Science">
        <title>The Chlamydomonas genome reveals the evolution of key animal and plant functions.</title>
        <authorList>
            <person name="Merchant S.S."/>
            <person name="Prochnik S.E."/>
            <person name="Vallon O."/>
            <person name="Harris E.H."/>
            <person name="Karpowicz S.J."/>
            <person name="Witman G.B."/>
            <person name="Terry A."/>
            <person name="Salamov A."/>
            <person name="Fritz-Laylin L.K."/>
            <person name="Marechal-Drouard L."/>
            <person name="Marshall W.F."/>
            <person name="Qu L.H."/>
            <person name="Nelson D.R."/>
            <person name="Sanderfoot A.A."/>
            <person name="Spalding M.H."/>
            <person name="Kapitonov V.V."/>
            <person name="Ren Q."/>
            <person name="Ferris P."/>
            <person name="Lindquist E."/>
            <person name="Shapiro H."/>
            <person name="Lucas S.M."/>
            <person name="Grimwood J."/>
            <person name="Schmutz J."/>
            <person name="Cardol P."/>
            <person name="Cerutti H."/>
            <person name="Chanfreau G."/>
            <person name="Chen C.L."/>
            <person name="Cognat V."/>
            <person name="Croft M.T."/>
            <person name="Dent R."/>
            <person name="Dutcher S."/>
            <person name="Fernandez E."/>
            <person name="Fukuzawa H."/>
            <person name="Gonzalez-Ballester D."/>
            <person name="Gonzalez-Halphen D."/>
            <person name="Hallmann A."/>
            <person name="Hanikenne M."/>
            <person name="Hippler M."/>
            <person name="Inwood W."/>
            <person name="Jabbari K."/>
            <person name="Kalanon M."/>
            <person name="Kuras R."/>
            <person name="Lefebvre P.A."/>
            <person name="Lemaire S.D."/>
            <person name="Lobanov A.V."/>
            <person name="Lohr M."/>
            <person name="Manuell A."/>
            <person name="Meier I."/>
            <person name="Mets L."/>
            <person name="Mittag M."/>
            <person name="Mittelmeier T."/>
            <person name="Moroney J.V."/>
            <person name="Moseley J."/>
            <person name="Napoli C."/>
            <person name="Nedelcu A.M."/>
            <person name="Niyogi K."/>
            <person name="Novoselov S.V."/>
            <person name="Paulsen I.T."/>
            <person name="Pazour G."/>
            <person name="Purton S."/>
            <person name="Ral J.P."/>
            <person name="Riano-Pachon D.M."/>
            <person name="Riekhof W."/>
            <person name="Rymarquis L."/>
            <person name="Schroda M."/>
            <person name="Stern D."/>
            <person name="Umen J."/>
            <person name="Willows R."/>
            <person name="Wilson N."/>
            <person name="Zimmer S.L."/>
            <person name="Allmer J."/>
            <person name="Balk J."/>
            <person name="Bisova K."/>
            <person name="Chen C.J."/>
            <person name="Elias M."/>
            <person name="Gendler K."/>
            <person name="Hauser C."/>
            <person name="Lamb M.R."/>
            <person name="Ledford H."/>
            <person name="Long J.C."/>
            <person name="Minagawa J."/>
            <person name="Page M.D."/>
            <person name="Pan J."/>
            <person name="Pootakham W."/>
            <person name="Roje S."/>
            <person name="Rose A."/>
            <person name="Stahlberg E."/>
            <person name="Terauchi A.M."/>
            <person name="Yang P."/>
            <person name="Ball S."/>
            <person name="Bowler C."/>
            <person name="Dieckmann C.L."/>
            <person name="Gladyshev V.N."/>
            <person name="Green P."/>
            <person name="Jorgensen R."/>
            <person name="Mayfield S."/>
            <person name="Mueller-Roeber B."/>
            <person name="Rajamani S."/>
            <person name="Sayre R.T."/>
            <person name="Brokstein P."/>
            <person name="Dubchak I."/>
            <person name="Goodstein D."/>
            <person name="Hornick L."/>
            <person name="Huang Y.W."/>
            <person name="Jhaveri J."/>
            <person name="Luo Y."/>
            <person name="Martinez D."/>
            <person name="Ngau W.C."/>
            <person name="Otillar B."/>
            <person name="Poliakov A."/>
            <person name="Porter A."/>
            <person name="Szajkowski L."/>
            <person name="Werner G."/>
            <person name="Zhou K."/>
            <person name="Grigoriev I.V."/>
            <person name="Rokhsar D.S."/>
            <person name="Grossman A.R."/>
        </authorList>
    </citation>
    <scope>NUCLEOTIDE SEQUENCE [LARGE SCALE GENOMIC DNA]</scope>
    <source>
        <strain evidence="6">CC-503</strain>
    </source>
</reference>
<dbReference type="AlphaFoldDB" id="A0A2K3E7T8"/>
<keyword evidence="6" id="KW-1185">Reference proteome</keyword>
<feature type="region of interest" description="Disordered" evidence="4">
    <location>
        <begin position="440"/>
        <end position="486"/>
    </location>
</feature>
<dbReference type="Gramene" id="PNW88850">
    <property type="protein sequence ID" value="PNW88850"/>
    <property type="gene ID" value="CHLRE_01g047500v5"/>
</dbReference>
<protein>
    <submittedName>
        <fullName evidence="5">Uncharacterized protein</fullName>
    </submittedName>
</protein>
<dbReference type="Gene3D" id="3.80.10.10">
    <property type="entry name" value="Ribonuclease Inhibitor"/>
    <property type="match status" value="2"/>
</dbReference>
<sequence length="1028" mass="104422">MGRPQKKRRQASTGAAAGGPNGSNVQGAPAPDPPRPWAELPREIVAMIALATCDAVEPLPFICIPNTTQDISLAYHRHDDRSFGVSRGQFGAAPAIVSAAPAGAAGPSGRGRNAAAAAASAAAPAPPVAAAAAASAAGVEEVPEPTGPPGTFQPARMSAAAAAMRCVCRAWCALLGEGVRRLLVPPPQASVTLWPSHFPHVTHLALGGCDDVIVVLQPESAGSGDDRSRRRSSRVAALAPATGAGGSGASGSKGPDGSAAAEGGNGGRGASAAGKAGAGPQSAGAAGAGAAAAVPALLSVRTGRTLAPLSCLRNLQVSDSTPHLDLAASAGARLEELVVTARQPVLSTHSSSTGGGAAGGGSAAASKSGGKAAAALESTEQRSALKRTLSALPGLRRLRLSGMDASSARLGSALMGLSSLSSLRLMHCLLPTFFGTGGGEAEEEEDWGGAAAGGGRGRGGRGGGRAGRGRGGGAAAGGGGSRRGAGKGASPFAAGLLHNLGTKLQDLSLQGCQLGTLPAEVLAGLPLLRLLDLSANHLAVLPPSLTSMKQLEYLDLQGNRLVALPAGFGSGLHQRLADLDLSQNDLRSLPADFSRLTGLSYLGLANMTDLDWESVARHLAPLTRLIALSLDGLELESEPETDFDDDDEDDPLAAGGGNGVRRPRAPSHLAQVVSAVCSAAATDTYTAHGGSAGGGAGGSAGGSAGGGCRLRELVLDGCGTAVLPACFSQLTALSYLSLNCNFINEADAGVNAAVALAPLASLSGSLAVLRLSYLDLHGDLPPVLWGLTALRELALEQNFIEALSPQVSCLTNLQVLNLADVFNPDTQHRRTAMPWRAVYHLTKLRELKVTGFDNAAPVSDGIGSLYQLEVLMLNSFRLPPAVLEELASGCGRLCCLELRLGGIKTLPPSLTRLERLTELDLIHNSIATLPPGFGSSLSRLTDLALADNPPLTALTPDITALTRLTRFTWSVQNRATRKPSAEVLTWLAGVPNRQLIGAWDHSAAAAPYGVKTTCELPFRAIRMVPSTR</sequence>
<keyword evidence="2" id="KW-0433">Leucine-rich repeat</keyword>
<evidence type="ECO:0000313" key="6">
    <source>
        <dbReference type="Proteomes" id="UP000006906"/>
    </source>
</evidence>
<dbReference type="SUPFAM" id="SSF52047">
    <property type="entry name" value="RNI-like"/>
    <property type="match status" value="1"/>
</dbReference>
<dbReference type="InterPro" id="IPR003591">
    <property type="entry name" value="Leu-rich_rpt_typical-subtyp"/>
</dbReference>
<organism evidence="5 6">
    <name type="scientific">Chlamydomonas reinhardtii</name>
    <name type="common">Chlamydomonas smithii</name>
    <dbReference type="NCBI Taxonomy" id="3055"/>
    <lineage>
        <taxon>Eukaryota</taxon>
        <taxon>Viridiplantae</taxon>
        <taxon>Chlorophyta</taxon>
        <taxon>core chlorophytes</taxon>
        <taxon>Chlorophyceae</taxon>
        <taxon>CS clade</taxon>
        <taxon>Chlamydomonadales</taxon>
        <taxon>Chlamydomonadaceae</taxon>
        <taxon>Chlamydomonas</taxon>
    </lineage>
</organism>
<dbReference type="InParanoid" id="A0A2K3E7T8"/>
<evidence type="ECO:0000256" key="2">
    <source>
        <dbReference type="ARBA" id="ARBA00022614"/>
    </source>
</evidence>
<dbReference type="KEGG" id="cre:CHLRE_01g047500v5"/>
<evidence type="ECO:0000256" key="1">
    <source>
        <dbReference type="ARBA" id="ARBA00004430"/>
    </source>
</evidence>
<feature type="compositionally biased region" description="Acidic residues" evidence="4">
    <location>
        <begin position="637"/>
        <end position="651"/>
    </location>
</feature>
<dbReference type="Pfam" id="PF13855">
    <property type="entry name" value="LRR_8"/>
    <property type="match status" value="1"/>
</dbReference>
<dbReference type="GO" id="GO:0005737">
    <property type="term" value="C:cytoplasm"/>
    <property type="evidence" value="ECO:0000318"/>
    <property type="project" value="GO_Central"/>
</dbReference>
<feature type="compositionally biased region" description="Gly residues" evidence="4">
    <location>
        <begin position="450"/>
        <end position="486"/>
    </location>
</feature>
<dbReference type="InterPro" id="IPR050216">
    <property type="entry name" value="LRR_domain-containing"/>
</dbReference>
<feature type="region of interest" description="Disordered" evidence="4">
    <location>
        <begin position="1"/>
        <end position="37"/>
    </location>
</feature>
<keyword evidence="3" id="KW-0677">Repeat</keyword>
<dbReference type="SUPFAM" id="SSF52058">
    <property type="entry name" value="L domain-like"/>
    <property type="match status" value="1"/>
</dbReference>
<dbReference type="GeneID" id="5715685"/>
<feature type="compositionally biased region" description="Low complexity" evidence="4">
    <location>
        <begin position="252"/>
        <end position="262"/>
    </location>
</feature>
<feature type="region of interest" description="Disordered" evidence="4">
    <location>
        <begin position="220"/>
        <end position="285"/>
    </location>
</feature>
<dbReference type="PROSITE" id="PS51450">
    <property type="entry name" value="LRR"/>
    <property type="match status" value="1"/>
</dbReference>
<dbReference type="RefSeq" id="XP_042928823.1">
    <property type="nucleotide sequence ID" value="XM_043058909.1"/>
</dbReference>
<accession>A0A2K3E7T8</accession>
<comment type="subcellular location">
    <subcellularLocation>
        <location evidence="1">Cytoplasm</location>
        <location evidence="1">Cytoskeleton</location>
        <location evidence="1">Cilium axoneme</location>
    </subcellularLocation>
</comment>
<dbReference type="PANTHER" id="PTHR48051">
    <property type="match status" value="1"/>
</dbReference>
<feature type="compositionally biased region" description="Low complexity" evidence="4">
    <location>
        <begin position="270"/>
        <end position="285"/>
    </location>
</feature>